<organism evidence="5 6">
    <name type="scientific">Polarella glacialis</name>
    <name type="common">Dinoflagellate</name>
    <dbReference type="NCBI Taxonomy" id="89957"/>
    <lineage>
        <taxon>Eukaryota</taxon>
        <taxon>Sar</taxon>
        <taxon>Alveolata</taxon>
        <taxon>Dinophyceae</taxon>
        <taxon>Suessiales</taxon>
        <taxon>Suessiaceae</taxon>
        <taxon>Polarella</taxon>
    </lineage>
</organism>
<keyword evidence="4" id="KW-0934">Plastid</keyword>
<gene>
    <name evidence="5" type="ORF">PGLA1383_LOCUS53090</name>
</gene>
<dbReference type="SUPFAM" id="SSF103511">
    <property type="entry name" value="Chlorophyll a-b binding protein"/>
    <property type="match status" value="7"/>
</dbReference>
<dbReference type="GO" id="GO:0009507">
    <property type="term" value="C:chloroplast"/>
    <property type="evidence" value="ECO:0007669"/>
    <property type="project" value="UniProtKB-SubCell"/>
</dbReference>
<keyword evidence="6" id="KW-1185">Reference proteome</keyword>
<accession>A0A813HHW0</accession>
<evidence type="ECO:0000256" key="2">
    <source>
        <dbReference type="ARBA" id="ARBA00022528"/>
    </source>
</evidence>
<dbReference type="Gene3D" id="1.10.3460.10">
    <property type="entry name" value="Chlorophyll a/b binding protein domain"/>
    <property type="match status" value="7"/>
</dbReference>
<dbReference type="InterPro" id="IPR001344">
    <property type="entry name" value="Chloro_AB-bd_pln"/>
</dbReference>
<dbReference type="PANTHER" id="PTHR21649">
    <property type="entry name" value="CHLOROPHYLL A/B BINDING PROTEIN"/>
    <property type="match status" value="1"/>
</dbReference>
<evidence type="ECO:0000256" key="1">
    <source>
        <dbReference type="ARBA" id="ARBA00004229"/>
    </source>
</evidence>
<evidence type="ECO:0000313" key="5">
    <source>
        <dbReference type="EMBL" id="CAE8637768.1"/>
    </source>
</evidence>
<comment type="caution">
    <text evidence="5">The sequence shown here is derived from an EMBL/GenBank/DDBJ whole genome shotgun (WGS) entry which is preliminary data.</text>
</comment>
<dbReference type="Pfam" id="PF00504">
    <property type="entry name" value="Chloroa_b-bind"/>
    <property type="match status" value="7"/>
</dbReference>
<reference evidence="5" key="1">
    <citation type="submission" date="2021-02" db="EMBL/GenBank/DDBJ databases">
        <authorList>
            <person name="Dougan E. K."/>
            <person name="Rhodes N."/>
            <person name="Thang M."/>
            <person name="Chan C."/>
        </authorList>
    </citation>
    <scope>NUCLEOTIDE SEQUENCE</scope>
</reference>
<comment type="subcellular location">
    <subcellularLocation>
        <location evidence="1">Plastid</location>
        <location evidence="1">Chloroplast</location>
    </subcellularLocation>
</comment>
<dbReference type="GO" id="GO:0009765">
    <property type="term" value="P:photosynthesis, light harvesting"/>
    <property type="evidence" value="ECO:0007669"/>
    <property type="project" value="InterPro"/>
</dbReference>
<dbReference type="EMBL" id="CAJNNV010031763">
    <property type="protein sequence ID" value="CAE8637768.1"/>
    <property type="molecule type" value="Genomic_DNA"/>
</dbReference>
<evidence type="ECO:0000256" key="4">
    <source>
        <dbReference type="ARBA" id="ARBA00022640"/>
    </source>
</evidence>
<dbReference type="Proteomes" id="UP000654075">
    <property type="component" value="Unassembled WGS sequence"/>
</dbReference>
<sequence length="1476" mass="154550">MAVQSSSVFVLPSSSVTAPNVFRGAPASSIVAQAEPSSHTAGSSAQLLGVATLGVTLVAAKGARRNNRAAKSRAGLRASTEEVLRKGGMGSVYGDVGVSSAPSGGGSKSAPVSSGDLGVQEPVGYWDPLGLNVGADAATFARYATMGYITPEYFKFDGIVGFALMYAHSHSQKHVPLLGWAQIIFFIGLVENTGFFQKIGGIGFQKDVTMAGTPGDYGVGFPNFIGKVADPVEKKTKLNAELANGRLAMVAIIGMFFQDGLTGSAWGDWALYTASPLRASTEEVLRKGGMGSVYGDVGVSSAPSGGGSKSAPVSSGDLGVQEPVGYWDPLGLNVGADAATFARRRTVEIKHGIVGFALMYAHSHSQKHVPLLGWAQIIFFIGLVENTGFFQKIGGIGFQKDVTMAGTPGDYGVGFPNFIGKVADPVEKKTKLNAELANGRLAMVAIIGMFFQDGLTGSAWGDWALYTASPLRASTEEVLRKGGMGSVYGDVGVSSAPSGGGSKSAPVSSGDLGVQEPVGYWDPLGLNVGADAATFARRRTVEIKHGIVGFALMYAHSHSQKHVPLLGWAQIIFFIGLVENTGFFQKIGGIGFQKDVTMAGTPGDYGVGFPNFIGKVADPVEKKTKLNAELANGRLAMVAIIGMFFQDGLTGSAWGDWALYTASPLRASTQEVLRKGGMGSVYGDVGVSSAPSGGGSKSAPVSSGDLGVQEPVGYWDPLGLNVGADAATFARRRTVEIKHGIVGFALMYAHSHSQKHVPLLGWAQIIFFIGLVENTGFFQKIGGIGFQKDVTMAGTPGDYGVGFPNFIGKVADPVEKKTKLNAELANGRLAMMAIIGMFFQDGLTGSAWGDWALYTASPLRASTQEVLRKGGMGSVYGDVGGSSAPSGGGSKSAPVSSGDLGVQEPVGYWDPLGLNVGADAATFARRRTVEIKHGRVAMYATMGYITPQYFKFDGYLSPSLGIKFSDVPNGLAAISKVPLLGWAQIVFFIGLVENTGFFQKIGGIGFQKDVTMAGTPGDYGVGFPNFIGKVADPVEKKTKLNAELANGRLAMMAIIGMFFQDGLTGSAWGDWALYTASPLRASTQEVLRKGGMGSVYGDVGGSSAPSGGGSKSAPVSSGDLGVQEPVGYWDPLGLNVGADAATFARRRTVEIKHGRVAMYATMGYITPQYFKFDGYLSPSLGIKFSDVPNGLAAISKVPLLGWAQIVFFIGLVENTGFFQKIGGIGFQKDVTMAGTPGDYGVGFPNFIGKVADPVEKKTKLNAELANGRLAMMAIIGMFFQDGLTGSAWGDWALYTASPLRAVSDEKVPDVKKAPPPPPPFNPALQIGSMPPMDFWDPAGFVKVGDKPGFNKMRAAEIKHGRVAMMAALGMVAQCYFHFPGFEEVPNGIGAVALAPGPYGLGAIFVISGVLELFVWTEDDKKEPGNFGDPAGLNQYNEDMRAKEINNGRMAMFSIIGILGAEAVSGKDAIGQFGNGA</sequence>
<proteinExistence type="predicted"/>
<evidence type="ECO:0000256" key="3">
    <source>
        <dbReference type="ARBA" id="ARBA00022531"/>
    </source>
</evidence>
<protein>
    <submittedName>
        <fullName evidence="5">Uncharacterized protein</fullName>
    </submittedName>
</protein>
<name>A0A813HHW0_POLGL</name>
<keyword evidence="2" id="KW-0150">Chloroplast</keyword>
<dbReference type="InterPro" id="IPR022796">
    <property type="entry name" value="Chloroa_b-bind"/>
</dbReference>
<keyword evidence="3" id="KW-0602">Photosynthesis</keyword>
<dbReference type="GO" id="GO:0016020">
    <property type="term" value="C:membrane"/>
    <property type="evidence" value="ECO:0007669"/>
    <property type="project" value="InterPro"/>
</dbReference>
<evidence type="ECO:0000313" key="6">
    <source>
        <dbReference type="Proteomes" id="UP000654075"/>
    </source>
</evidence>